<protein>
    <submittedName>
        <fullName evidence="2">Uncharacterized protein</fullName>
    </submittedName>
</protein>
<proteinExistence type="predicted"/>
<dbReference type="InterPro" id="IPR036770">
    <property type="entry name" value="Ankyrin_rpt-contain_sf"/>
</dbReference>
<dbReference type="PROSITE" id="PS50088">
    <property type="entry name" value="ANK_REPEAT"/>
    <property type="match status" value="1"/>
</dbReference>
<dbReference type="Pfam" id="PF12796">
    <property type="entry name" value="Ank_2"/>
    <property type="match status" value="1"/>
</dbReference>
<comment type="caution">
    <text evidence="2">The sequence shown here is derived from an EMBL/GenBank/DDBJ whole genome shotgun (WGS) entry which is preliminary data.</text>
</comment>
<dbReference type="SUPFAM" id="SSF48403">
    <property type="entry name" value="Ankyrin repeat"/>
    <property type="match status" value="1"/>
</dbReference>
<accession>A0A3M7P2T3</accession>
<feature type="non-terminal residue" evidence="2">
    <location>
        <position position="1"/>
    </location>
</feature>
<dbReference type="PROSITE" id="PS50297">
    <property type="entry name" value="ANK_REP_REGION"/>
    <property type="match status" value="1"/>
</dbReference>
<keyword evidence="1" id="KW-0040">ANK repeat</keyword>
<evidence type="ECO:0000256" key="1">
    <source>
        <dbReference type="PROSITE-ProRule" id="PRU00023"/>
    </source>
</evidence>
<name>A0A3M7P2T3_BRAPC</name>
<reference evidence="2 3" key="1">
    <citation type="journal article" date="2018" name="Sci. Rep.">
        <title>Genomic signatures of local adaptation to the degree of environmental predictability in rotifers.</title>
        <authorList>
            <person name="Franch-Gras L."/>
            <person name="Hahn C."/>
            <person name="Garcia-Roger E.M."/>
            <person name="Carmona M.J."/>
            <person name="Serra M."/>
            <person name="Gomez A."/>
        </authorList>
    </citation>
    <scope>NUCLEOTIDE SEQUENCE [LARGE SCALE GENOMIC DNA]</scope>
    <source>
        <strain evidence="2">HYR1</strain>
    </source>
</reference>
<dbReference type="InterPro" id="IPR002110">
    <property type="entry name" value="Ankyrin_rpt"/>
</dbReference>
<evidence type="ECO:0000313" key="2">
    <source>
        <dbReference type="EMBL" id="RMZ93140.1"/>
    </source>
</evidence>
<feature type="repeat" description="ANK" evidence="1">
    <location>
        <begin position="1"/>
        <end position="29"/>
    </location>
</feature>
<gene>
    <name evidence="2" type="ORF">BpHYR1_035566</name>
</gene>
<sequence>SGLSCLHIAATLGHDRVVEILCKNKADINQSIIIDDQPVTAYDLALTQEKTNVCNILVKYGYQITN</sequence>
<dbReference type="OrthoDB" id="341259at2759"/>
<dbReference type="SMART" id="SM00248">
    <property type="entry name" value="ANK"/>
    <property type="match status" value="1"/>
</dbReference>
<dbReference type="AlphaFoldDB" id="A0A3M7P2T3"/>
<dbReference type="EMBL" id="REGN01014044">
    <property type="protein sequence ID" value="RMZ93140.1"/>
    <property type="molecule type" value="Genomic_DNA"/>
</dbReference>
<dbReference type="Gene3D" id="1.25.40.20">
    <property type="entry name" value="Ankyrin repeat-containing domain"/>
    <property type="match status" value="1"/>
</dbReference>
<dbReference type="Proteomes" id="UP000276133">
    <property type="component" value="Unassembled WGS sequence"/>
</dbReference>
<keyword evidence="3" id="KW-1185">Reference proteome</keyword>
<organism evidence="2 3">
    <name type="scientific">Brachionus plicatilis</name>
    <name type="common">Marine rotifer</name>
    <name type="synonym">Brachionus muelleri</name>
    <dbReference type="NCBI Taxonomy" id="10195"/>
    <lineage>
        <taxon>Eukaryota</taxon>
        <taxon>Metazoa</taxon>
        <taxon>Spiralia</taxon>
        <taxon>Gnathifera</taxon>
        <taxon>Rotifera</taxon>
        <taxon>Eurotatoria</taxon>
        <taxon>Monogononta</taxon>
        <taxon>Pseudotrocha</taxon>
        <taxon>Ploima</taxon>
        <taxon>Brachionidae</taxon>
        <taxon>Brachionus</taxon>
    </lineage>
</organism>
<evidence type="ECO:0000313" key="3">
    <source>
        <dbReference type="Proteomes" id="UP000276133"/>
    </source>
</evidence>